<accession>A0A6G1G1A9</accession>
<dbReference type="PANTHER" id="PTHR24412:SF489">
    <property type="entry name" value="RING FINGER DOMAIN AND KELCH REPEAT-CONTAINING PROTEIN DDB_G0271372"/>
    <property type="match status" value="1"/>
</dbReference>
<gene>
    <name evidence="3 5" type="ORF">P152DRAFT_369021</name>
</gene>
<reference evidence="5" key="2">
    <citation type="submission" date="2020-04" db="EMBL/GenBank/DDBJ databases">
        <authorList>
            <consortium name="NCBI Genome Project"/>
        </authorList>
    </citation>
    <scope>NUCLEOTIDE SEQUENCE</scope>
    <source>
        <strain evidence="5">CBS 781.70</strain>
    </source>
</reference>
<dbReference type="AlphaFoldDB" id="A0A6G1G1A9"/>
<dbReference type="RefSeq" id="XP_033533341.1">
    <property type="nucleotide sequence ID" value="XM_033675473.1"/>
</dbReference>
<dbReference type="OrthoDB" id="45365at2759"/>
<dbReference type="Pfam" id="PF24681">
    <property type="entry name" value="Kelch_KLHDC2_KLHL20_DRC7"/>
    <property type="match status" value="1"/>
</dbReference>
<evidence type="ECO:0000313" key="3">
    <source>
        <dbReference type="EMBL" id="KAF1811710.1"/>
    </source>
</evidence>
<organism evidence="3">
    <name type="scientific">Eremomyces bilateralis CBS 781.70</name>
    <dbReference type="NCBI Taxonomy" id="1392243"/>
    <lineage>
        <taxon>Eukaryota</taxon>
        <taxon>Fungi</taxon>
        <taxon>Dikarya</taxon>
        <taxon>Ascomycota</taxon>
        <taxon>Pezizomycotina</taxon>
        <taxon>Dothideomycetes</taxon>
        <taxon>Dothideomycetes incertae sedis</taxon>
        <taxon>Eremomycetales</taxon>
        <taxon>Eremomycetaceae</taxon>
        <taxon>Eremomyces</taxon>
    </lineage>
</organism>
<feature type="non-terminal residue" evidence="3">
    <location>
        <position position="291"/>
    </location>
</feature>
<evidence type="ECO:0000313" key="5">
    <source>
        <dbReference type="RefSeq" id="XP_033533341.1"/>
    </source>
</evidence>
<reference evidence="5" key="3">
    <citation type="submission" date="2025-04" db="UniProtKB">
        <authorList>
            <consortium name="RefSeq"/>
        </authorList>
    </citation>
    <scope>IDENTIFICATION</scope>
    <source>
        <strain evidence="5">CBS 781.70</strain>
    </source>
</reference>
<dbReference type="SUPFAM" id="SSF117281">
    <property type="entry name" value="Kelch motif"/>
    <property type="match status" value="2"/>
</dbReference>
<dbReference type="EMBL" id="ML975160">
    <property type="protein sequence ID" value="KAF1811710.1"/>
    <property type="molecule type" value="Genomic_DNA"/>
</dbReference>
<dbReference type="Pfam" id="PF01344">
    <property type="entry name" value="Kelch_1"/>
    <property type="match status" value="1"/>
</dbReference>
<dbReference type="Gene3D" id="2.120.10.80">
    <property type="entry name" value="Kelch-type beta propeller"/>
    <property type="match status" value="2"/>
</dbReference>
<keyword evidence="4" id="KW-1185">Reference proteome</keyword>
<dbReference type="SMART" id="SM00612">
    <property type="entry name" value="Kelch"/>
    <property type="match status" value="5"/>
</dbReference>
<evidence type="ECO:0000313" key="4">
    <source>
        <dbReference type="Proteomes" id="UP000504638"/>
    </source>
</evidence>
<keyword evidence="2" id="KW-0677">Repeat</keyword>
<protein>
    <submittedName>
        <fullName evidence="3 5">Galactose oxidase</fullName>
    </submittedName>
</protein>
<name>A0A6G1G1A9_9PEZI</name>
<dbReference type="GeneID" id="54416043"/>
<reference evidence="3 5" key="1">
    <citation type="submission" date="2020-01" db="EMBL/GenBank/DDBJ databases">
        <authorList>
            <consortium name="DOE Joint Genome Institute"/>
            <person name="Haridas S."/>
            <person name="Albert R."/>
            <person name="Binder M."/>
            <person name="Bloem J."/>
            <person name="Labutti K."/>
            <person name="Salamov A."/>
            <person name="Andreopoulos B."/>
            <person name="Baker S.E."/>
            <person name="Barry K."/>
            <person name="Bills G."/>
            <person name="Bluhm B.H."/>
            <person name="Cannon C."/>
            <person name="Castanera R."/>
            <person name="Culley D.E."/>
            <person name="Daum C."/>
            <person name="Ezra D."/>
            <person name="Gonzalez J.B."/>
            <person name="Henrissat B."/>
            <person name="Kuo A."/>
            <person name="Liang C."/>
            <person name="Lipzen A."/>
            <person name="Lutzoni F."/>
            <person name="Magnuson J."/>
            <person name="Mondo S."/>
            <person name="Nolan M."/>
            <person name="Ohm R."/>
            <person name="Pangilinan J."/>
            <person name="Park H.-J."/>
            <person name="Ramirez L."/>
            <person name="Alfaro M."/>
            <person name="Sun H."/>
            <person name="Tritt A."/>
            <person name="Yoshinaga Y."/>
            <person name="Zwiers L.-H."/>
            <person name="Turgeon B.G."/>
            <person name="Goodwin S.B."/>
            <person name="Spatafora J.W."/>
            <person name="Crous P.W."/>
            <person name="Grigoriev I.V."/>
        </authorList>
    </citation>
    <scope>NUCLEOTIDE SEQUENCE</scope>
    <source>
        <strain evidence="3 5">CBS 781.70</strain>
    </source>
</reference>
<feature type="non-terminal residue" evidence="3">
    <location>
        <position position="1"/>
    </location>
</feature>
<sequence length="291" mass="30368">YRTLVPLPSPLQEHTVVALPPSIYLLGGIDGPSIKSAVHRYSTPTNTWSLAPPLPIPLHHPNAIVTNSSIYLFGGILDLFRWAASASSWKYTPSDPSPSWQKLADFPNPRGSCVVGVHNGKIWAVGGLGPAQLGGGRAASTMVSSYDIAEDTWTTHAELALPEGRDHAGGGVVGDTLYVVGGRVGTIASVRDTVYALDLGGLPGARWVEKRKMGVARGGIAAAVVEGKIFAFGGEGNVESEKGVFGEVEVYDTVGDTWVEGEAMRVPRHGFGAAVIGESVYLPGGGGTENG</sequence>
<dbReference type="InterPro" id="IPR015915">
    <property type="entry name" value="Kelch-typ_b-propeller"/>
</dbReference>
<evidence type="ECO:0000256" key="2">
    <source>
        <dbReference type="ARBA" id="ARBA00022737"/>
    </source>
</evidence>
<dbReference type="PANTHER" id="PTHR24412">
    <property type="entry name" value="KELCH PROTEIN"/>
    <property type="match status" value="1"/>
</dbReference>
<evidence type="ECO:0000256" key="1">
    <source>
        <dbReference type="ARBA" id="ARBA00022441"/>
    </source>
</evidence>
<keyword evidence="1" id="KW-0880">Kelch repeat</keyword>
<proteinExistence type="predicted"/>
<dbReference type="Proteomes" id="UP000504638">
    <property type="component" value="Unplaced"/>
</dbReference>
<dbReference type="InterPro" id="IPR006652">
    <property type="entry name" value="Kelch_1"/>
</dbReference>